<organism evidence="2 3">
    <name type="scientific">Haemophilus influenzae (strain PittGG)</name>
    <dbReference type="NCBI Taxonomy" id="374931"/>
    <lineage>
        <taxon>Bacteria</taxon>
        <taxon>Pseudomonadati</taxon>
        <taxon>Pseudomonadota</taxon>
        <taxon>Gammaproteobacteria</taxon>
        <taxon>Pasteurellales</taxon>
        <taxon>Pasteurellaceae</taxon>
        <taxon>Haemophilus</taxon>
    </lineage>
</organism>
<evidence type="ECO:0000313" key="3">
    <source>
        <dbReference type="Proteomes" id="UP000001990"/>
    </source>
</evidence>
<evidence type="ECO:0000313" key="2">
    <source>
        <dbReference type="EMBL" id="ABR00035.1"/>
    </source>
</evidence>
<dbReference type="EMBL" id="CP000672">
    <property type="protein sequence ID" value="ABR00035.1"/>
    <property type="molecule type" value="Genomic_DNA"/>
</dbReference>
<gene>
    <name evidence="2" type="ordered locus">CGSHiGG_05580</name>
</gene>
<name>A5UGX9_HAEIG</name>
<protein>
    <submittedName>
        <fullName evidence="2">Uncharacterized protein</fullName>
    </submittedName>
</protein>
<dbReference type="HOGENOM" id="CLU_2464719_0_0_6"/>
<accession>A5UGX9</accession>
<sequence length="88" mass="10418">MVSADKIHIVYARSNAIRFYIALKIHFKIKKSNFFEKNCVFSTFLLSLKFIKNVYLRGIIFQIFIVLIFFSLSVFISLQYLANQLRQS</sequence>
<reference evidence="2 3" key="1">
    <citation type="journal article" date="2007" name="Genome Biol.">
        <title>Characterization and modeling of the Haemophilus influenzae core and supragenomes based on the complete genomic sequences of Rd and 12 clinical nontypeable strains.</title>
        <authorList>
            <person name="Hogg J.S."/>
            <person name="Hu F.Z."/>
            <person name="Janto B."/>
            <person name="Boissy R."/>
            <person name="Hayes J."/>
            <person name="Keefe R."/>
            <person name="Post J.C."/>
            <person name="Ehrlich G.D."/>
        </authorList>
    </citation>
    <scope>NUCLEOTIDE SEQUENCE [LARGE SCALE GENOMIC DNA]</scope>
    <source>
        <strain evidence="2 3">PittGG</strain>
    </source>
</reference>
<feature type="transmembrane region" description="Helical" evidence="1">
    <location>
        <begin position="59"/>
        <end position="82"/>
    </location>
</feature>
<evidence type="ECO:0000256" key="1">
    <source>
        <dbReference type="SAM" id="Phobius"/>
    </source>
</evidence>
<keyword evidence="1" id="KW-1133">Transmembrane helix</keyword>
<dbReference type="AlphaFoldDB" id="A5UGX9"/>
<dbReference type="Proteomes" id="UP000001990">
    <property type="component" value="Chromosome"/>
</dbReference>
<keyword evidence="1" id="KW-0472">Membrane</keyword>
<keyword evidence="1" id="KW-0812">Transmembrane</keyword>
<proteinExistence type="predicted"/>
<dbReference type="KEGG" id="hiq:CGSHiGG_05580"/>